<dbReference type="EMBL" id="PVWG01000017">
    <property type="protein sequence ID" value="PSB18457.1"/>
    <property type="molecule type" value="Genomic_DNA"/>
</dbReference>
<dbReference type="InterPro" id="IPR017926">
    <property type="entry name" value="GATASE"/>
</dbReference>
<dbReference type="STRING" id="1920490.GCA_001895925_05065"/>
<dbReference type="GO" id="GO:0016740">
    <property type="term" value="F:transferase activity"/>
    <property type="evidence" value="ECO:0007669"/>
    <property type="project" value="UniProtKB-KW"/>
</dbReference>
<dbReference type="GO" id="GO:0005829">
    <property type="term" value="C:cytosol"/>
    <property type="evidence" value="ECO:0007669"/>
    <property type="project" value="TreeGrafter"/>
</dbReference>
<dbReference type="PROSITE" id="PS51273">
    <property type="entry name" value="GATASE_TYPE_1"/>
    <property type="match status" value="1"/>
</dbReference>
<evidence type="ECO:0000259" key="1">
    <source>
        <dbReference type="Pfam" id="PF00117"/>
    </source>
</evidence>
<name>A0A2T1DDB6_9CYAN</name>
<keyword evidence="2" id="KW-0808">Transferase</keyword>
<gene>
    <name evidence="2" type="ORF">C7B65_15295</name>
</gene>
<evidence type="ECO:0000313" key="3">
    <source>
        <dbReference type="Proteomes" id="UP000238634"/>
    </source>
</evidence>
<dbReference type="Pfam" id="PF00117">
    <property type="entry name" value="GATase"/>
    <property type="match status" value="1"/>
</dbReference>
<keyword evidence="2" id="KW-0315">Glutamine amidotransferase</keyword>
<evidence type="ECO:0000313" key="2">
    <source>
        <dbReference type="EMBL" id="PSB18457.1"/>
    </source>
</evidence>
<dbReference type="AlphaFoldDB" id="A0A2T1DDB6"/>
<dbReference type="InterPro" id="IPR044992">
    <property type="entry name" value="ChyE-like"/>
</dbReference>
<dbReference type="Proteomes" id="UP000238634">
    <property type="component" value="Unassembled WGS sequence"/>
</dbReference>
<comment type="caution">
    <text evidence="2">The sequence shown here is derived from an EMBL/GenBank/DDBJ whole genome shotgun (WGS) entry which is preliminary data.</text>
</comment>
<dbReference type="InterPro" id="IPR029062">
    <property type="entry name" value="Class_I_gatase-like"/>
</dbReference>
<organism evidence="2 3">
    <name type="scientific">Phormidesmis priestleyi ULC007</name>
    <dbReference type="NCBI Taxonomy" id="1920490"/>
    <lineage>
        <taxon>Bacteria</taxon>
        <taxon>Bacillati</taxon>
        <taxon>Cyanobacteriota</taxon>
        <taxon>Cyanophyceae</taxon>
        <taxon>Leptolyngbyales</taxon>
        <taxon>Leptolyngbyaceae</taxon>
        <taxon>Phormidesmis</taxon>
    </lineage>
</organism>
<dbReference type="Gene3D" id="3.40.50.880">
    <property type="match status" value="1"/>
</dbReference>
<dbReference type="SUPFAM" id="SSF52317">
    <property type="entry name" value="Class I glutamine amidotransferase-like"/>
    <property type="match status" value="1"/>
</dbReference>
<sequence>MTKQRSDLKILLLQIRSDTITRLEELDEFVRYGRLEAHQFSVLDVFATPDFSPAQIDGYDALFIGGSSDASVTQPTLYPFVEPTKKLIIHCLDESIPVFASCFGFQAAVEALGGSVIVDKANMEMGTYPLWLTENAASDLLFHDVPDGFLAVSGHKERAVLMPEEAILLAYSDLCPFHAFKIANKPFYGFQFHPEVDAHDIAVRISRYQARYLDEPHLLDHILNQLQDTPIANQLIEKFVDRILLK</sequence>
<reference evidence="2 3" key="2">
    <citation type="submission" date="2018-03" db="EMBL/GenBank/DDBJ databases">
        <title>The ancient ancestry and fast evolution of plastids.</title>
        <authorList>
            <person name="Moore K.R."/>
            <person name="Magnabosco C."/>
            <person name="Momper L."/>
            <person name="Gold D.A."/>
            <person name="Bosak T."/>
            <person name="Fournier G.P."/>
        </authorList>
    </citation>
    <scope>NUCLEOTIDE SEQUENCE [LARGE SCALE GENOMIC DNA]</scope>
    <source>
        <strain evidence="2 3">ULC007</strain>
    </source>
</reference>
<feature type="domain" description="Glutamine amidotransferase" evidence="1">
    <location>
        <begin position="58"/>
        <end position="197"/>
    </location>
</feature>
<dbReference type="RefSeq" id="WP_073072668.1">
    <property type="nucleotide sequence ID" value="NZ_MPPI01000018.1"/>
</dbReference>
<dbReference type="OrthoDB" id="9813383at2"/>
<keyword evidence="3" id="KW-1185">Reference proteome</keyword>
<protein>
    <submittedName>
        <fullName evidence="2">Type 1 glutamine amidotransferase</fullName>
    </submittedName>
</protein>
<dbReference type="CDD" id="cd01741">
    <property type="entry name" value="GATase1_1"/>
    <property type="match status" value="1"/>
</dbReference>
<reference evidence="2 3" key="1">
    <citation type="submission" date="2018-02" db="EMBL/GenBank/DDBJ databases">
        <authorList>
            <person name="Cohen D.B."/>
            <person name="Kent A.D."/>
        </authorList>
    </citation>
    <scope>NUCLEOTIDE SEQUENCE [LARGE SCALE GENOMIC DNA]</scope>
    <source>
        <strain evidence="2 3">ULC007</strain>
    </source>
</reference>
<dbReference type="PANTHER" id="PTHR42695">
    <property type="entry name" value="GLUTAMINE AMIDOTRANSFERASE YLR126C-RELATED"/>
    <property type="match status" value="1"/>
</dbReference>
<accession>A0A2T1DDB6</accession>
<dbReference type="PANTHER" id="PTHR42695:SF5">
    <property type="entry name" value="GLUTAMINE AMIDOTRANSFERASE YLR126C-RELATED"/>
    <property type="match status" value="1"/>
</dbReference>
<proteinExistence type="predicted"/>